<dbReference type="OrthoDB" id="69177at2759"/>
<evidence type="ECO:0000313" key="9">
    <source>
        <dbReference type="Proteomes" id="UP000467700"/>
    </source>
</evidence>
<evidence type="ECO:0000256" key="4">
    <source>
        <dbReference type="ARBA" id="ARBA00023002"/>
    </source>
</evidence>
<accession>A0A8S0Y051</accession>
<reference evidence="8 9" key="1">
    <citation type="submission" date="2020-01" db="EMBL/GenBank/DDBJ databases">
        <authorList>
            <person name="Gupta K D."/>
        </authorList>
    </citation>
    <scope>NUCLEOTIDE SEQUENCE [LARGE SCALE GENOMIC DNA]</scope>
</reference>
<dbReference type="GO" id="GO:0031418">
    <property type="term" value="F:L-ascorbic acid binding"/>
    <property type="evidence" value="ECO:0007669"/>
    <property type="project" value="InterPro"/>
</dbReference>
<protein>
    <recommendedName>
        <fullName evidence="7">Fe2OG dioxygenase domain-containing protein</fullName>
    </recommendedName>
</protein>
<evidence type="ECO:0000256" key="1">
    <source>
        <dbReference type="ARBA" id="ARBA00001961"/>
    </source>
</evidence>
<dbReference type="Proteomes" id="UP000467700">
    <property type="component" value="Unassembled WGS sequence"/>
</dbReference>
<dbReference type="PROSITE" id="PS51471">
    <property type="entry name" value="FE2OG_OXY"/>
    <property type="match status" value="1"/>
</dbReference>
<organism evidence="8 9">
    <name type="scientific">Cyclocybe aegerita</name>
    <name type="common">Black poplar mushroom</name>
    <name type="synonym">Agrocybe aegerita</name>
    <dbReference type="NCBI Taxonomy" id="1973307"/>
    <lineage>
        <taxon>Eukaryota</taxon>
        <taxon>Fungi</taxon>
        <taxon>Dikarya</taxon>
        <taxon>Basidiomycota</taxon>
        <taxon>Agaricomycotina</taxon>
        <taxon>Agaricomycetes</taxon>
        <taxon>Agaricomycetidae</taxon>
        <taxon>Agaricales</taxon>
        <taxon>Agaricineae</taxon>
        <taxon>Bolbitiaceae</taxon>
        <taxon>Cyclocybe</taxon>
    </lineage>
</organism>
<dbReference type="SMART" id="SM00702">
    <property type="entry name" value="P4Hc"/>
    <property type="match status" value="1"/>
</dbReference>
<dbReference type="InterPro" id="IPR006620">
    <property type="entry name" value="Pro_4_hyd_alph"/>
</dbReference>
<sequence>MAKNSKKRKNAPEKVSSIAKKLKQDVPDTMSKPIHHGLTISDVVAQAGMVGGLIYEDELETTTETLITLAQNPALIGLKVLKPFKTAVHDYWRVAHETTNTGSSLTSRISSALIDNRHVDALVLLSEMAIREQLPKLGALQRWVRECDAVLTPSMSQEEENRVWQVLDAILRTTQPEMIASTSSPHRGEGKLKQPGSKLLWFEPFGVDPGLPNPTKGEIAPITSPEALETSFNVLQPLQTTLGHERRPPNKHPMTIYFSPPTEPSPFPLLPASQRIRQPKRHEVVGVPGAFIINDALEKSECDALVRAAERIGMIPDEPTAGSATQLASVLAHNFVWLADQEFIDGLYARVVDLLPKEVNGGKVRGINRRFRLYRYRPGALYRPHIDGAWPASALSTSSTSLPTYSYVYDSDPTLYSRLTFLIYLNSSSTTASPTPSSPPSIPIPADFTGGCTTFFLPSATHGILEARPVQPRAGTVCVFPHGAARGSLLHEGSGVIEGAKYVIRTEVLYEVDGSERVDVGFG</sequence>
<proteinExistence type="predicted"/>
<keyword evidence="2" id="KW-0479">Metal-binding</keyword>
<dbReference type="GO" id="GO:0004656">
    <property type="term" value="F:procollagen-proline 4-dioxygenase activity"/>
    <property type="evidence" value="ECO:0007669"/>
    <property type="project" value="TreeGrafter"/>
</dbReference>
<gene>
    <name evidence="8" type="ORF">AAE3_LOCUS12663</name>
</gene>
<dbReference type="InterPro" id="IPR005123">
    <property type="entry name" value="Oxoglu/Fe-dep_dioxygenase_dom"/>
</dbReference>
<comment type="caution">
    <text evidence="8">The sequence shown here is derived from an EMBL/GenBank/DDBJ whole genome shotgun (WGS) entry which is preliminary data.</text>
</comment>
<keyword evidence="4" id="KW-0560">Oxidoreductase</keyword>
<dbReference type="EMBL" id="CACVBS010000090">
    <property type="protein sequence ID" value="CAA7270421.1"/>
    <property type="molecule type" value="Genomic_DNA"/>
</dbReference>
<feature type="domain" description="Fe2OG dioxygenase" evidence="7">
    <location>
        <begin position="366"/>
        <end position="523"/>
    </location>
</feature>
<feature type="region of interest" description="Disordered" evidence="6">
    <location>
        <begin position="1"/>
        <end position="22"/>
    </location>
</feature>
<name>A0A8S0Y051_CYCAE</name>
<evidence type="ECO:0000259" key="7">
    <source>
        <dbReference type="PROSITE" id="PS51471"/>
    </source>
</evidence>
<evidence type="ECO:0000256" key="2">
    <source>
        <dbReference type="ARBA" id="ARBA00022723"/>
    </source>
</evidence>
<comment type="cofactor">
    <cofactor evidence="1">
        <name>L-ascorbate</name>
        <dbReference type="ChEBI" id="CHEBI:38290"/>
    </cofactor>
</comment>
<keyword evidence="3" id="KW-0223">Dioxygenase</keyword>
<evidence type="ECO:0000256" key="6">
    <source>
        <dbReference type="SAM" id="MobiDB-lite"/>
    </source>
</evidence>
<keyword evidence="5" id="KW-0408">Iron</keyword>
<evidence type="ECO:0000313" key="8">
    <source>
        <dbReference type="EMBL" id="CAA7270421.1"/>
    </source>
</evidence>
<evidence type="ECO:0000256" key="3">
    <source>
        <dbReference type="ARBA" id="ARBA00022964"/>
    </source>
</evidence>
<dbReference type="PANTHER" id="PTHR10869">
    <property type="entry name" value="PROLYL 4-HYDROXYLASE ALPHA SUBUNIT"/>
    <property type="match status" value="1"/>
</dbReference>
<dbReference type="GO" id="GO:0005783">
    <property type="term" value="C:endoplasmic reticulum"/>
    <property type="evidence" value="ECO:0007669"/>
    <property type="project" value="TreeGrafter"/>
</dbReference>
<dbReference type="InterPro" id="IPR045054">
    <property type="entry name" value="P4HA-like"/>
</dbReference>
<keyword evidence="9" id="KW-1185">Reference proteome</keyword>
<evidence type="ECO:0000256" key="5">
    <source>
        <dbReference type="ARBA" id="ARBA00023004"/>
    </source>
</evidence>
<dbReference type="AlphaFoldDB" id="A0A8S0Y051"/>
<dbReference type="PANTHER" id="PTHR10869:SF247">
    <property type="entry name" value="FE2OG DIOXYGENASE DOMAIN-CONTAINING PROTEIN"/>
    <property type="match status" value="1"/>
</dbReference>
<dbReference type="Gene3D" id="2.60.120.620">
    <property type="entry name" value="q2cbj1_9rhob like domain"/>
    <property type="match status" value="1"/>
</dbReference>
<dbReference type="GO" id="GO:0005506">
    <property type="term" value="F:iron ion binding"/>
    <property type="evidence" value="ECO:0007669"/>
    <property type="project" value="InterPro"/>
</dbReference>